<dbReference type="EMBL" id="JRRC01132006">
    <property type="protein sequence ID" value="KHG00503.1"/>
    <property type="molecule type" value="Genomic_DNA"/>
</dbReference>
<evidence type="ECO:0000313" key="2">
    <source>
        <dbReference type="Proteomes" id="UP000032142"/>
    </source>
</evidence>
<keyword evidence="2" id="KW-1185">Reference proteome</keyword>
<dbReference type="Proteomes" id="UP000032142">
    <property type="component" value="Unassembled WGS sequence"/>
</dbReference>
<protein>
    <submittedName>
        <fullName evidence="1">Uncharacterized protein</fullName>
    </submittedName>
</protein>
<reference evidence="2" key="1">
    <citation type="submission" date="2014-09" db="EMBL/GenBank/DDBJ databases">
        <authorList>
            <person name="Mudge J."/>
            <person name="Ramaraj T."/>
            <person name="Lindquist I.E."/>
            <person name="Bharti A.K."/>
            <person name="Sundararajan A."/>
            <person name="Cameron C.T."/>
            <person name="Woodward J.E."/>
            <person name="May G.D."/>
            <person name="Brubaker C."/>
            <person name="Broadhvest J."/>
            <person name="Wilkins T.A."/>
        </authorList>
    </citation>
    <scope>NUCLEOTIDE SEQUENCE</scope>
    <source>
        <strain evidence="2">cv. AKA8401</strain>
    </source>
</reference>
<evidence type="ECO:0000313" key="1">
    <source>
        <dbReference type="EMBL" id="KHG00503.1"/>
    </source>
</evidence>
<proteinExistence type="predicted"/>
<gene>
    <name evidence="1" type="ORF">F383_38982</name>
</gene>
<comment type="caution">
    <text evidence="1">The sequence shown here is derived from an EMBL/GenBank/DDBJ whole genome shotgun (WGS) entry which is preliminary data.</text>
</comment>
<sequence>MWLLSRKWEWLISVLCLSSSDENEI</sequence>
<accession>A0A0B0MEB6</accession>
<name>A0A0B0MEB6_GOSAR</name>
<organism evidence="1 2">
    <name type="scientific">Gossypium arboreum</name>
    <name type="common">Tree cotton</name>
    <name type="synonym">Gossypium nanking</name>
    <dbReference type="NCBI Taxonomy" id="29729"/>
    <lineage>
        <taxon>Eukaryota</taxon>
        <taxon>Viridiplantae</taxon>
        <taxon>Streptophyta</taxon>
        <taxon>Embryophyta</taxon>
        <taxon>Tracheophyta</taxon>
        <taxon>Spermatophyta</taxon>
        <taxon>Magnoliopsida</taxon>
        <taxon>eudicotyledons</taxon>
        <taxon>Gunneridae</taxon>
        <taxon>Pentapetalae</taxon>
        <taxon>rosids</taxon>
        <taxon>malvids</taxon>
        <taxon>Malvales</taxon>
        <taxon>Malvaceae</taxon>
        <taxon>Malvoideae</taxon>
        <taxon>Gossypium</taxon>
    </lineage>
</organism>
<dbReference type="AlphaFoldDB" id="A0A0B0MEB6"/>